<sequence>KGCNVGDCGACTVLVDGTPMNSCLLLASQMEGKAITTIEGIANKGELTPIQKAFVHEGG</sequence>
<evidence type="ECO:0000256" key="1">
    <source>
        <dbReference type="ARBA" id="ARBA00022714"/>
    </source>
</evidence>
<reference evidence="6" key="1">
    <citation type="journal article" date="2014" name="Front. Microbiol.">
        <title>High frequency of phylogenetically diverse reductive dehalogenase-homologous genes in deep subseafloor sedimentary metagenomes.</title>
        <authorList>
            <person name="Kawai M."/>
            <person name="Futagami T."/>
            <person name="Toyoda A."/>
            <person name="Takaki Y."/>
            <person name="Nishi S."/>
            <person name="Hori S."/>
            <person name="Arai W."/>
            <person name="Tsubouchi T."/>
            <person name="Morono Y."/>
            <person name="Uchiyama I."/>
            <person name="Ito T."/>
            <person name="Fujiyama A."/>
            <person name="Inagaki F."/>
            <person name="Takami H."/>
        </authorList>
    </citation>
    <scope>NUCLEOTIDE SEQUENCE</scope>
    <source>
        <strain evidence="6">Expedition CK06-06</strain>
    </source>
</reference>
<dbReference type="GO" id="GO:0009055">
    <property type="term" value="F:electron transfer activity"/>
    <property type="evidence" value="ECO:0007669"/>
    <property type="project" value="InterPro"/>
</dbReference>
<protein>
    <recommendedName>
        <fullName evidence="5">2Fe-2S ferredoxin-type domain-containing protein</fullName>
    </recommendedName>
</protein>
<evidence type="ECO:0000313" key="6">
    <source>
        <dbReference type="EMBL" id="GAF93860.1"/>
    </source>
</evidence>
<dbReference type="EMBL" id="BARS01014484">
    <property type="protein sequence ID" value="GAF93860.1"/>
    <property type="molecule type" value="Genomic_DNA"/>
</dbReference>
<gene>
    <name evidence="6" type="ORF">S01H1_24377</name>
</gene>
<evidence type="ECO:0000256" key="3">
    <source>
        <dbReference type="ARBA" id="ARBA00023004"/>
    </source>
</evidence>
<feature type="non-terminal residue" evidence="6">
    <location>
        <position position="1"/>
    </location>
</feature>
<keyword evidence="4" id="KW-0411">Iron-sulfur</keyword>
<dbReference type="InterPro" id="IPR001041">
    <property type="entry name" value="2Fe-2S_ferredoxin-type"/>
</dbReference>
<dbReference type="GO" id="GO:0051537">
    <property type="term" value="F:2 iron, 2 sulfur cluster binding"/>
    <property type="evidence" value="ECO:0007669"/>
    <property type="project" value="UniProtKB-KW"/>
</dbReference>
<dbReference type="PROSITE" id="PS00197">
    <property type="entry name" value="2FE2S_FER_1"/>
    <property type="match status" value="1"/>
</dbReference>
<dbReference type="InterPro" id="IPR006058">
    <property type="entry name" value="2Fe2S_fd_BS"/>
</dbReference>
<accession>X0UZL5</accession>
<name>X0UZL5_9ZZZZ</name>
<keyword evidence="1" id="KW-0001">2Fe-2S</keyword>
<proteinExistence type="predicted"/>
<keyword evidence="2" id="KW-0479">Metal-binding</keyword>
<dbReference type="PROSITE" id="PS51085">
    <property type="entry name" value="2FE2S_FER_2"/>
    <property type="match status" value="1"/>
</dbReference>
<evidence type="ECO:0000259" key="5">
    <source>
        <dbReference type="PROSITE" id="PS51085"/>
    </source>
</evidence>
<dbReference type="InterPro" id="IPR036010">
    <property type="entry name" value="2Fe-2S_ferredoxin-like_sf"/>
</dbReference>
<feature type="non-terminal residue" evidence="6">
    <location>
        <position position="59"/>
    </location>
</feature>
<dbReference type="AlphaFoldDB" id="X0UZL5"/>
<evidence type="ECO:0000256" key="4">
    <source>
        <dbReference type="ARBA" id="ARBA00023014"/>
    </source>
</evidence>
<dbReference type="Gene3D" id="3.10.20.30">
    <property type="match status" value="1"/>
</dbReference>
<evidence type="ECO:0000256" key="2">
    <source>
        <dbReference type="ARBA" id="ARBA00022723"/>
    </source>
</evidence>
<comment type="caution">
    <text evidence="6">The sequence shown here is derived from an EMBL/GenBank/DDBJ whole genome shotgun (WGS) entry which is preliminary data.</text>
</comment>
<keyword evidence="3" id="KW-0408">Iron</keyword>
<dbReference type="SUPFAM" id="SSF54292">
    <property type="entry name" value="2Fe-2S ferredoxin-like"/>
    <property type="match status" value="1"/>
</dbReference>
<dbReference type="PANTHER" id="PTHR44379:SF8">
    <property type="entry name" value="XANTHINE DEHYDROGENASE IRON-SULFUR-BINDING SUBUNIT XDHC-RELATED"/>
    <property type="match status" value="1"/>
</dbReference>
<feature type="domain" description="2Fe-2S ferredoxin-type" evidence="5">
    <location>
        <begin position="1"/>
        <end position="41"/>
    </location>
</feature>
<dbReference type="InterPro" id="IPR012675">
    <property type="entry name" value="Beta-grasp_dom_sf"/>
</dbReference>
<dbReference type="InterPro" id="IPR051452">
    <property type="entry name" value="Diverse_Oxidoreductases"/>
</dbReference>
<organism evidence="6">
    <name type="scientific">marine sediment metagenome</name>
    <dbReference type="NCBI Taxonomy" id="412755"/>
    <lineage>
        <taxon>unclassified sequences</taxon>
        <taxon>metagenomes</taxon>
        <taxon>ecological metagenomes</taxon>
    </lineage>
</organism>
<dbReference type="GO" id="GO:0046872">
    <property type="term" value="F:metal ion binding"/>
    <property type="evidence" value="ECO:0007669"/>
    <property type="project" value="UniProtKB-KW"/>
</dbReference>
<dbReference type="PANTHER" id="PTHR44379">
    <property type="entry name" value="OXIDOREDUCTASE WITH IRON-SULFUR SUBUNIT"/>
    <property type="match status" value="1"/>
</dbReference>